<evidence type="ECO:0000313" key="1">
    <source>
        <dbReference type="EMBL" id="SBW02860.1"/>
    </source>
</evidence>
<dbReference type="AlphaFoldDB" id="A0A212JTT9"/>
<protein>
    <submittedName>
        <fullName evidence="1">Uncharacterized protein</fullName>
    </submittedName>
</protein>
<name>A0A212JTT9_9BACT</name>
<accession>A0A212JTT9</accession>
<sequence length="94" mass="10899">MGRRGTSTSLLVRFGQCQNEHADETKWSRNKLNVLNSKNRNKIYFDYAKSRKTTDAIEQFYTIRIILTALIAPYNHKIKAGYTNADLTPKSWTD</sequence>
<organism evidence="1">
    <name type="scientific">uncultured Dysgonomonas sp</name>
    <dbReference type="NCBI Taxonomy" id="206096"/>
    <lineage>
        <taxon>Bacteria</taxon>
        <taxon>Pseudomonadati</taxon>
        <taxon>Bacteroidota</taxon>
        <taxon>Bacteroidia</taxon>
        <taxon>Bacteroidales</taxon>
        <taxon>Dysgonomonadaceae</taxon>
        <taxon>Dysgonomonas</taxon>
        <taxon>environmental samples</taxon>
    </lineage>
</organism>
<gene>
    <name evidence="1" type="ORF">KL86DYS1_30423</name>
</gene>
<proteinExistence type="predicted"/>
<dbReference type="EMBL" id="FLUM01000003">
    <property type="protein sequence ID" value="SBW02860.1"/>
    <property type="molecule type" value="Genomic_DNA"/>
</dbReference>
<reference evidence="1" key="1">
    <citation type="submission" date="2016-04" db="EMBL/GenBank/DDBJ databases">
        <authorList>
            <person name="Evans L.H."/>
            <person name="Alamgir A."/>
            <person name="Owens N."/>
            <person name="Weber N.D."/>
            <person name="Virtaneva K."/>
            <person name="Barbian K."/>
            <person name="Babar A."/>
            <person name="Rosenke K."/>
        </authorList>
    </citation>
    <scope>NUCLEOTIDE SEQUENCE</scope>
    <source>
        <strain evidence="1">86-1</strain>
    </source>
</reference>